<feature type="transmembrane region" description="Helical" evidence="8">
    <location>
        <begin position="124"/>
        <end position="145"/>
    </location>
</feature>
<comment type="subcellular location">
    <subcellularLocation>
        <location evidence="1">Cell membrane</location>
        <topology evidence="1">Multi-pass membrane protein</topology>
    </subcellularLocation>
</comment>
<evidence type="ECO:0000256" key="7">
    <source>
        <dbReference type="ARBA" id="ARBA00023136"/>
    </source>
</evidence>
<keyword evidence="5 8" id="KW-0812">Transmembrane</keyword>
<dbReference type="RefSeq" id="WP_209028821.1">
    <property type="nucleotide sequence ID" value="NZ_CP072455.1"/>
</dbReference>
<feature type="transmembrane region" description="Helical" evidence="8">
    <location>
        <begin position="7"/>
        <end position="25"/>
    </location>
</feature>
<keyword evidence="4" id="KW-1003">Cell membrane</keyword>
<evidence type="ECO:0000256" key="3">
    <source>
        <dbReference type="ARBA" id="ARBA00022448"/>
    </source>
</evidence>
<evidence type="ECO:0000256" key="4">
    <source>
        <dbReference type="ARBA" id="ARBA00022475"/>
    </source>
</evidence>
<accession>A0ABX7VQU2</accession>
<evidence type="ECO:0000313" key="10">
    <source>
        <dbReference type="Proteomes" id="UP000665047"/>
    </source>
</evidence>
<keyword evidence="3" id="KW-0813">Transport</keyword>
<evidence type="ECO:0000256" key="5">
    <source>
        <dbReference type="ARBA" id="ARBA00022692"/>
    </source>
</evidence>
<dbReference type="Gene3D" id="1.20.1530.20">
    <property type="match status" value="1"/>
</dbReference>
<gene>
    <name evidence="9" type="ORF">HGO23_17990</name>
</gene>
<dbReference type="InterPro" id="IPR004776">
    <property type="entry name" value="Mem_transp_PIN-like"/>
</dbReference>
<dbReference type="PANTHER" id="PTHR36838">
    <property type="entry name" value="AUXIN EFFLUX CARRIER FAMILY PROTEIN"/>
    <property type="match status" value="1"/>
</dbReference>
<keyword evidence="7 8" id="KW-0472">Membrane</keyword>
<evidence type="ECO:0000256" key="6">
    <source>
        <dbReference type="ARBA" id="ARBA00022989"/>
    </source>
</evidence>
<feature type="transmembrane region" description="Helical" evidence="8">
    <location>
        <begin position="64"/>
        <end position="86"/>
    </location>
</feature>
<evidence type="ECO:0000256" key="1">
    <source>
        <dbReference type="ARBA" id="ARBA00004651"/>
    </source>
</evidence>
<sequence length="146" mass="15797">MVIIKNPLIIACFIGISFNLTKIGLPYGSEQFLKILASTSLPLGLICIGASLQPSTLRSEKRPIIINSLSRLLLMPLIAGIIGFLLELNMLELNLLILFFAIPTAPTAYILTRQLNGDSQLMSAIITLQTIIAVITLPIILSLGLN</sequence>
<organism evidence="9 10">
    <name type="scientific">Xenorhabdus budapestensis</name>
    <dbReference type="NCBI Taxonomy" id="290110"/>
    <lineage>
        <taxon>Bacteria</taxon>
        <taxon>Pseudomonadati</taxon>
        <taxon>Pseudomonadota</taxon>
        <taxon>Gammaproteobacteria</taxon>
        <taxon>Enterobacterales</taxon>
        <taxon>Morganellaceae</taxon>
        <taxon>Xenorhabdus</taxon>
    </lineage>
</organism>
<proteinExistence type="inferred from homology"/>
<comment type="similarity">
    <text evidence="2">Belongs to the auxin efflux carrier (TC 2.A.69) family.</text>
</comment>
<keyword evidence="6 8" id="KW-1133">Transmembrane helix</keyword>
<dbReference type="EMBL" id="CP072455">
    <property type="protein sequence ID" value="QTL41795.1"/>
    <property type="molecule type" value="Genomic_DNA"/>
</dbReference>
<name>A0ABX7VQU2_XENBU</name>
<feature type="transmembrane region" description="Helical" evidence="8">
    <location>
        <begin position="92"/>
        <end position="112"/>
    </location>
</feature>
<evidence type="ECO:0000256" key="2">
    <source>
        <dbReference type="ARBA" id="ARBA00010145"/>
    </source>
</evidence>
<dbReference type="PANTHER" id="PTHR36838:SF4">
    <property type="entry name" value="AUXIN EFFLUX CARRIER FAMILY PROTEIN"/>
    <property type="match status" value="1"/>
</dbReference>
<protein>
    <submittedName>
        <fullName evidence="9">AEC family transporter</fullName>
    </submittedName>
</protein>
<evidence type="ECO:0000313" key="9">
    <source>
        <dbReference type="EMBL" id="QTL41795.1"/>
    </source>
</evidence>
<keyword evidence="10" id="KW-1185">Reference proteome</keyword>
<dbReference type="Proteomes" id="UP000665047">
    <property type="component" value="Chromosome"/>
</dbReference>
<reference evidence="9 10" key="1">
    <citation type="submission" date="2021-03" db="EMBL/GenBank/DDBJ databases">
        <title>Complete Genome Sequence Data of Xenorhabdus budapestensis strain C72, a Candidate Biological Control Agent, from China.</title>
        <authorList>
            <person name="LI B."/>
            <person name="WANG S."/>
            <person name="QIU D."/>
        </authorList>
    </citation>
    <scope>NUCLEOTIDE SEQUENCE [LARGE SCALE GENOMIC DNA]</scope>
    <source>
        <strain evidence="9 10">C-7-2</strain>
    </source>
</reference>
<evidence type="ECO:0000256" key="8">
    <source>
        <dbReference type="SAM" id="Phobius"/>
    </source>
</evidence>
<dbReference type="InterPro" id="IPR038770">
    <property type="entry name" value="Na+/solute_symporter_sf"/>
</dbReference>
<dbReference type="Pfam" id="PF03547">
    <property type="entry name" value="Mem_trans"/>
    <property type="match status" value="1"/>
</dbReference>